<reference evidence="1 2" key="1">
    <citation type="submission" date="2014-01" db="EMBL/GenBank/DDBJ databases">
        <title>Full genme sequencing of cellulolytic bacterium Gynuella sunshinyii YC6258T gen. nov., sp. nov.</title>
        <authorList>
            <person name="Khan H."/>
            <person name="Chung E.J."/>
            <person name="Chung Y.R."/>
        </authorList>
    </citation>
    <scope>NUCLEOTIDE SEQUENCE [LARGE SCALE GENOMIC DNA]</scope>
    <source>
        <strain evidence="1 2">YC6258</strain>
    </source>
</reference>
<sequence>MYRHTSLVTFIISGSPLVDKVWRHIGNVFHHEVYDSMSDFLMRGTKKLQH</sequence>
<name>A0A0C5VUJ1_9GAMM</name>
<accession>A0A0C5VUJ1</accession>
<dbReference type="HOGENOM" id="CLU_3118395_0_0_6"/>
<organism evidence="1 2">
    <name type="scientific">Gynuella sunshinyii YC6258</name>
    <dbReference type="NCBI Taxonomy" id="1445510"/>
    <lineage>
        <taxon>Bacteria</taxon>
        <taxon>Pseudomonadati</taxon>
        <taxon>Pseudomonadota</taxon>
        <taxon>Gammaproteobacteria</taxon>
        <taxon>Oceanospirillales</taxon>
        <taxon>Saccharospirillaceae</taxon>
        <taxon>Gynuella</taxon>
    </lineage>
</organism>
<gene>
    <name evidence="1" type="ORF">YC6258_05788</name>
</gene>
<evidence type="ECO:0000313" key="2">
    <source>
        <dbReference type="Proteomes" id="UP000032266"/>
    </source>
</evidence>
<protein>
    <submittedName>
        <fullName evidence="1">Uncharacterized protein</fullName>
    </submittedName>
</protein>
<evidence type="ECO:0000313" key="1">
    <source>
        <dbReference type="EMBL" id="AJQ97816.1"/>
    </source>
</evidence>
<dbReference type="Proteomes" id="UP000032266">
    <property type="component" value="Chromosome"/>
</dbReference>
<keyword evidence="2" id="KW-1185">Reference proteome</keyword>
<dbReference type="KEGG" id="gsn:YC6258_05788"/>
<dbReference type="AlphaFoldDB" id="A0A0C5VUJ1"/>
<dbReference type="STRING" id="1445510.YC6258_05788"/>
<dbReference type="EMBL" id="CP007142">
    <property type="protein sequence ID" value="AJQ97816.1"/>
    <property type="molecule type" value="Genomic_DNA"/>
</dbReference>
<proteinExistence type="predicted"/>